<sequence>MVYSLHLHHLLANFILNQPNQICKEVQCGAQHSRVGGGFRRRMGFGGKSLDLQDQDLAESRGDPPLGVRPFPPRSTTAVRDHGEPSLASSVRKSSRIWWSHNERQ</sequence>
<protein>
    <submittedName>
        <fullName evidence="2">Uncharacterized protein</fullName>
    </submittedName>
</protein>
<evidence type="ECO:0000256" key="1">
    <source>
        <dbReference type="SAM" id="MobiDB-lite"/>
    </source>
</evidence>
<organism evidence="2 3">
    <name type="scientific">Morus notabilis</name>
    <dbReference type="NCBI Taxonomy" id="981085"/>
    <lineage>
        <taxon>Eukaryota</taxon>
        <taxon>Viridiplantae</taxon>
        <taxon>Streptophyta</taxon>
        <taxon>Embryophyta</taxon>
        <taxon>Tracheophyta</taxon>
        <taxon>Spermatophyta</taxon>
        <taxon>Magnoliopsida</taxon>
        <taxon>eudicotyledons</taxon>
        <taxon>Gunneridae</taxon>
        <taxon>Pentapetalae</taxon>
        <taxon>rosids</taxon>
        <taxon>fabids</taxon>
        <taxon>Rosales</taxon>
        <taxon>Moraceae</taxon>
        <taxon>Moreae</taxon>
        <taxon>Morus</taxon>
    </lineage>
</organism>
<evidence type="ECO:0000313" key="2">
    <source>
        <dbReference type="EMBL" id="EXB78101.1"/>
    </source>
</evidence>
<evidence type="ECO:0000313" key="3">
    <source>
        <dbReference type="Proteomes" id="UP000030645"/>
    </source>
</evidence>
<keyword evidence="3" id="KW-1185">Reference proteome</keyword>
<name>W9R9Q9_9ROSA</name>
<feature type="region of interest" description="Disordered" evidence="1">
    <location>
        <begin position="57"/>
        <end position="105"/>
    </location>
</feature>
<reference evidence="3" key="1">
    <citation type="submission" date="2013-01" db="EMBL/GenBank/DDBJ databases">
        <title>Draft Genome Sequence of a Mulberry Tree, Morus notabilis C.K. Schneid.</title>
        <authorList>
            <person name="He N."/>
            <person name="Zhao S."/>
        </authorList>
    </citation>
    <scope>NUCLEOTIDE SEQUENCE</scope>
</reference>
<accession>W9R9Q9</accession>
<dbReference type="EMBL" id="KE344767">
    <property type="protein sequence ID" value="EXB78101.1"/>
    <property type="molecule type" value="Genomic_DNA"/>
</dbReference>
<gene>
    <name evidence="2" type="ORF">L484_004802</name>
</gene>
<dbReference type="AlphaFoldDB" id="W9R9Q9"/>
<proteinExistence type="predicted"/>
<dbReference type="Proteomes" id="UP000030645">
    <property type="component" value="Unassembled WGS sequence"/>
</dbReference>